<dbReference type="CDD" id="cd17323">
    <property type="entry name" value="MFS_Tpo1_MDR_like"/>
    <property type="match status" value="1"/>
</dbReference>
<feature type="transmembrane region" description="Helical" evidence="5">
    <location>
        <begin position="365"/>
        <end position="385"/>
    </location>
</feature>
<keyword evidence="8" id="KW-1185">Reference proteome</keyword>
<comment type="caution">
    <text evidence="7">The sequence shown here is derived from an EMBL/GenBank/DDBJ whole genome shotgun (WGS) entry which is preliminary data.</text>
</comment>
<dbReference type="GO" id="GO:0005886">
    <property type="term" value="C:plasma membrane"/>
    <property type="evidence" value="ECO:0007669"/>
    <property type="project" value="TreeGrafter"/>
</dbReference>
<evidence type="ECO:0000256" key="3">
    <source>
        <dbReference type="ARBA" id="ARBA00022989"/>
    </source>
</evidence>
<keyword evidence="3 5" id="KW-1133">Transmembrane helix</keyword>
<feature type="transmembrane region" description="Helical" evidence="5">
    <location>
        <begin position="189"/>
        <end position="212"/>
    </location>
</feature>
<gene>
    <name evidence="7" type="ORF">PVAR5_4268</name>
</gene>
<organism evidence="7 8">
    <name type="scientific">Byssochlamys spectabilis (strain No. 5 / NBRC 109023)</name>
    <name type="common">Paecilomyces variotii</name>
    <dbReference type="NCBI Taxonomy" id="1356009"/>
    <lineage>
        <taxon>Eukaryota</taxon>
        <taxon>Fungi</taxon>
        <taxon>Dikarya</taxon>
        <taxon>Ascomycota</taxon>
        <taxon>Pezizomycotina</taxon>
        <taxon>Eurotiomycetes</taxon>
        <taxon>Eurotiomycetidae</taxon>
        <taxon>Eurotiales</taxon>
        <taxon>Thermoascaceae</taxon>
        <taxon>Paecilomyces</taxon>
    </lineage>
</organism>
<reference evidence="8" key="1">
    <citation type="journal article" date="2014" name="Genome Announc.">
        <title>Draft genome sequence of the formaldehyde-resistant fungus Byssochlamys spectabilis No. 5 (anamorph Paecilomyces variotii No. 5) (NBRC109023).</title>
        <authorList>
            <person name="Oka T."/>
            <person name="Ekino K."/>
            <person name="Fukuda K."/>
            <person name="Nomura Y."/>
        </authorList>
    </citation>
    <scope>NUCLEOTIDE SEQUENCE [LARGE SCALE GENOMIC DNA]</scope>
    <source>
        <strain evidence="8">No. 5 / NBRC 109023</strain>
    </source>
</reference>
<dbReference type="SUPFAM" id="SSF103473">
    <property type="entry name" value="MFS general substrate transporter"/>
    <property type="match status" value="1"/>
</dbReference>
<dbReference type="PROSITE" id="PS50850">
    <property type="entry name" value="MFS"/>
    <property type="match status" value="1"/>
</dbReference>
<dbReference type="GO" id="GO:0022857">
    <property type="term" value="F:transmembrane transporter activity"/>
    <property type="evidence" value="ECO:0007669"/>
    <property type="project" value="InterPro"/>
</dbReference>
<dbReference type="Proteomes" id="UP000018001">
    <property type="component" value="Unassembled WGS sequence"/>
</dbReference>
<evidence type="ECO:0000256" key="2">
    <source>
        <dbReference type="ARBA" id="ARBA00022692"/>
    </source>
</evidence>
<feature type="transmembrane region" description="Helical" evidence="5">
    <location>
        <begin position="128"/>
        <end position="148"/>
    </location>
</feature>
<comment type="subcellular location">
    <subcellularLocation>
        <location evidence="1">Membrane</location>
        <topology evidence="1">Multi-pass membrane protein</topology>
    </subcellularLocation>
</comment>
<dbReference type="Pfam" id="PF07690">
    <property type="entry name" value="MFS_1"/>
    <property type="match status" value="1"/>
</dbReference>
<feature type="transmembrane region" description="Helical" evidence="5">
    <location>
        <begin position="298"/>
        <end position="319"/>
    </location>
</feature>
<evidence type="ECO:0000259" key="6">
    <source>
        <dbReference type="PROSITE" id="PS50850"/>
    </source>
</evidence>
<feature type="transmembrane region" description="Helical" evidence="5">
    <location>
        <begin position="224"/>
        <end position="245"/>
    </location>
</feature>
<evidence type="ECO:0000313" key="7">
    <source>
        <dbReference type="EMBL" id="GAD95622.1"/>
    </source>
</evidence>
<dbReference type="PANTHER" id="PTHR23502:SF49">
    <property type="entry name" value="MAJOR FACILITATOR SUPERFAMILY (MFS) PROFILE DOMAIN-CONTAINING PROTEIN"/>
    <property type="match status" value="1"/>
</dbReference>
<proteinExistence type="predicted"/>
<evidence type="ECO:0000256" key="1">
    <source>
        <dbReference type="ARBA" id="ARBA00004141"/>
    </source>
</evidence>
<dbReference type="InterPro" id="IPR036259">
    <property type="entry name" value="MFS_trans_sf"/>
</dbReference>
<accession>V5G422</accession>
<dbReference type="AlphaFoldDB" id="V5G422"/>
<dbReference type="OrthoDB" id="9986881at2759"/>
<evidence type="ECO:0000256" key="4">
    <source>
        <dbReference type="ARBA" id="ARBA00023136"/>
    </source>
</evidence>
<feature type="transmembrane region" description="Helical" evidence="5">
    <location>
        <begin position="340"/>
        <end position="359"/>
    </location>
</feature>
<dbReference type="InParanoid" id="V5G422"/>
<dbReference type="EMBL" id="BAUL01000135">
    <property type="protein sequence ID" value="GAD95622.1"/>
    <property type="molecule type" value="Genomic_DNA"/>
</dbReference>
<feature type="domain" description="Major facilitator superfamily (MFS) profile" evidence="6">
    <location>
        <begin position="48"/>
        <end position="470"/>
    </location>
</feature>
<keyword evidence="4 5" id="KW-0472">Membrane</keyword>
<dbReference type="Gene3D" id="1.20.1250.20">
    <property type="entry name" value="MFS general substrate transporter like domains"/>
    <property type="match status" value="1"/>
</dbReference>
<name>V5G422_BYSSN</name>
<feature type="transmembrane region" description="Helical" evidence="5">
    <location>
        <begin position="105"/>
        <end position="122"/>
    </location>
</feature>
<evidence type="ECO:0000256" key="5">
    <source>
        <dbReference type="SAM" id="Phobius"/>
    </source>
</evidence>
<dbReference type="HOGENOM" id="CLU_008455_11_4_1"/>
<dbReference type="PANTHER" id="PTHR23502">
    <property type="entry name" value="MAJOR FACILITATOR SUPERFAMILY"/>
    <property type="match status" value="1"/>
</dbReference>
<dbReference type="InterPro" id="IPR011701">
    <property type="entry name" value="MFS"/>
</dbReference>
<sequence length="470" mass="51842">MAVHDQTSTPNVLFEEQKHNRNDAFLVQFDDGDPENPRNFNSYYKAWLLFQMSMICLAGSLGSSIMAPTEPTIAKYLNVSHEVTVLSISLFILGSLDEASRRENTVLTATGWALGPILWAPIGEIYGRRLGILPAFFLLGLFSIGTATSKNAPSIFITRFLGGIFASAPISNVPATLGDLYDPQTRGTAMAFLSVCIVGGPTMGPIIGSALNVNSHLGWRWTEYIEAIFVFTFFAISFFCLPETYTPVLLARRAREMRRKTGNQQYWHPHEDRKIDNAANGTDGNMHGTLRVLRLQPYLPYVGRIFVGVLFALVVNFANQWWYRRAVKNNNGKAVPEARLPAMVIGGILFSAGLFWFGWTAAPKYHWALPVTAGGLIGAGFNIVFQQCINYLVDTYGIYSASAVSANTILRSLLACGMPLAARPMFHNMGVAPASSVLGAISLLALPVPFLFMRYTVKLRKRSKFSQSEV</sequence>
<dbReference type="eggNOG" id="KOG0255">
    <property type="taxonomic scope" value="Eukaryota"/>
</dbReference>
<feature type="transmembrane region" description="Helical" evidence="5">
    <location>
        <begin position="160"/>
        <end position="177"/>
    </location>
</feature>
<keyword evidence="2 5" id="KW-0812">Transmembrane</keyword>
<dbReference type="InterPro" id="IPR020846">
    <property type="entry name" value="MFS_dom"/>
</dbReference>
<evidence type="ECO:0000313" key="8">
    <source>
        <dbReference type="Proteomes" id="UP000018001"/>
    </source>
</evidence>
<feature type="transmembrane region" description="Helical" evidence="5">
    <location>
        <begin position="46"/>
        <end position="67"/>
    </location>
</feature>
<protein>
    <recommendedName>
        <fullName evidence="6">Major facilitator superfamily (MFS) profile domain-containing protein</fullName>
    </recommendedName>
</protein>
<feature type="transmembrane region" description="Helical" evidence="5">
    <location>
        <begin position="434"/>
        <end position="457"/>
    </location>
</feature>